<name>A0ABM4W1G3_COFAR</name>
<reference evidence="2" key="1">
    <citation type="submission" date="2025-08" db="UniProtKB">
        <authorList>
            <consortium name="RefSeq"/>
        </authorList>
    </citation>
    <scope>IDENTIFICATION</scope>
    <source>
        <tissue evidence="2">Leaves</tissue>
    </source>
</reference>
<organism evidence="1 2">
    <name type="scientific">Coffea arabica</name>
    <name type="common">Arabian coffee</name>
    <dbReference type="NCBI Taxonomy" id="13443"/>
    <lineage>
        <taxon>Eukaryota</taxon>
        <taxon>Viridiplantae</taxon>
        <taxon>Streptophyta</taxon>
        <taxon>Embryophyta</taxon>
        <taxon>Tracheophyta</taxon>
        <taxon>Spermatophyta</taxon>
        <taxon>Magnoliopsida</taxon>
        <taxon>eudicotyledons</taxon>
        <taxon>Gunneridae</taxon>
        <taxon>Pentapetalae</taxon>
        <taxon>asterids</taxon>
        <taxon>lamiids</taxon>
        <taxon>Gentianales</taxon>
        <taxon>Rubiaceae</taxon>
        <taxon>Ixoroideae</taxon>
        <taxon>Gardenieae complex</taxon>
        <taxon>Bertiereae - Coffeeae clade</taxon>
        <taxon>Coffeeae</taxon>
        <taxon>Coffea</taxon>
    </lineage>
</organism>
<dbReference type="RefSeq" id="XP_071925627.1">
    <property type="nucleotide sequence ID" value="XM_072069526.1"/>
</dbReference>
<sequence>MLCCKTRSPSSEDDDRTQWHLDKDKAGRGFLTFCIEHFGSCSDFSPIIFGINLFNYVLEDFVRCIVGEMVYQILLRGYMLLHCGEFASKNSGELKLNSTG</sequence>
<proteinExistence type="predicted"/>
<protein>
    <submittedName>
        <fullName evidence="2">Uncharacterized protein</fullName>
    </submittedName>
</protein>
<gene>
    <name evidence="2" type="primary">LOC113714395</name>
</gene>
<dbReference type="GeneID" id="113714395"/>
<dbReference type="Proteomes" id="UP001652660">
    <property type="component" value="Chromosome 10c"/>
</dbReference>
<accession>A0ABM4W1G3</accession>
<evidence type="ECO:0000313" key="1">
    <source>
        <dbReference type="Proteomes" id="UP001652660"/>
    </source>
</evidence>
<evidence type="ECO:0000313" key="2">
    <source>
        <dbReference type="RefSeq" id="XP_071925627.1"/>
    </source>
</evidence>
<keyword evidence="1" id="KW-1185">Reference proteome</keyword>